<dbReference type="InterPro" id="IPR045266">
    <property type="entry name" value="DOH_DOMON"/>
</dbReference>
<dbReference type="PROSITE" id="PS50836">
    <property type="entry name" value="DOMON"/>
    <property type="match status" value="1"/>
</dbReference>
<dbReference type="GO" id="GO:0042420">
    <property type="term" value="P:dopamine catabolic process"/>
    <property type="evidence" value="ECO:0007669"/>
    <property type="project" value="TreeGrafter"/>
</dbReference>
<dbReference type="GO" id="GO:0006589">
    <property type="term" value="P:octopamine biosynthetic process"/>
    <property type="evidence" value="ECO:0007669"/>
    <property type="project" value="TreeGrafter"/>
</dbReference>
<comment type="caution">
    <text evidence="5">The sequence shown here is derived from an EMBL/GenBank/DDBJ whole genome shotgun (WGS) entry which is preliminary data.</text>
</comment>
<reference evidence="6" key="1">
    <citation type="submission" date="2020-01" db="EMBL/GenBank/DDBJ databases">
        <title>Draft genome sequence of the Termite Coptotermes fromosanus.</title>
        <authorList>
            <person name="Itakura S."/>
            <person name="Yosikawa Y."/>
            <person name="Umezawa K."/>
        </authorList>
    </citation>
    <scope>NUCLEOTIDE SEQUENCE [LARGE SCALE GENOMIC DNA]</scope>
</reference>
<evidence type="ECO:0000256" key="1">
    <source>
        <dbReference type="ARBA" id="ARBA00010676"/>
    </source>
</evidence>
<dbReference type="InParanoid" id="A0A6L2Q4R3"/>
<dbReference type="InterPro" id="IPR024548">
    <property type="entry name" value="Cu2_monoox_C"/>
</dbReference>
<dbReference type="PANTHER" id="PTHR10157">
    <property type="entry name" value="DOPAMINE BETA HYDROXYLASE RELATED"/>
    <property type="match status" value="1"/>
</dbReference>
<dbReference type="Pfam" id="PF03351">
    <property type="entry name" value="DOMON"/>
    <property type="match status" value="1"/>
</dbReference>
<dbReference type="Pfam" id="PF01082">
    <property type="entry name" value="Cu2_monooxygen"/>
    <property type="match status" value="1"/>
</dbReference>
<organism evidence="5 6">
    <name type="scientific">Coptotermes formosanus</name>
    <name type="common">Formosan subterranean termite</name>
    <dbReference type="NCBI Taxonomy" id="36987"/>
    <lineage>
        <taxon>Eukaryota</taxon>
        <taxon>Metazoa</taxon>
        <taxon>Ecdysozoa</taxon>
        <taxon>Arthropoda</taxon>
        <taxon>Hexapoda</taxon>
        <taxon>Insecta</taxon>
        <taxon>Pterygota</taxon>
        <taxon>Neoptera</taxon>
        <taxon>Polyneoptera</taxon>
        <taxon>Dictyoptera</taxon>
        <taxon>Blattodea</taxon>
        <taxon>Blattoidea</taxon>
        <taxon>Termitoidae</taxon>
        <taxon>Rhinotermitidae</taxon>
        <taxon>Coptotermes</taxon>
    </lineage>
</organism>
<dbReference type="OrthoDB" id="19261at2759"/>
<protein>
    <recommendedName>
        <fullName evidence="4">DOMON domain-containing protein</fullName>
    </recommendedName>
</protein>
<dbReference type="InterPro" id="IPR014784">
    <property type="entry name" value="Cu2_ascorb_mOase-like_C"/>
</dbReference>
<dbReference type="Proteomes" id="UP000502823">
    <property type="component" value="Unassembled WGS sequence"/>
</dbReference>
<dbReference type="GO" id="GO:0005615">
    <property type="term" value="C:extracellular space"/>
    <property type="evidence" value="ECO:0007669"/>
    <property type="project" value="TreeGrafter"/>
</dbReference>
<keyword evidence="6" id="KW-1185">Reference proteome</keyword>
<dbReference type="InterPro" id="IPR036939">
    <property type="entry name" value="Cu2_ascorb_mOase_N_sf"/>
</dbReference>
<dbReference type="InterPro" id="IPR000945">
    <property type="entry name" value="DBH-like"/>
</dbReference>
<keyword evidence="2" id="KW-1015">Disulfide bond</keyword>
<dbReference type="PANTHER" id="PTHR10157:SF40">
    <property type="entry name" value="MOXD1 HOMOLOG 2"/>
    <property type="match status" value="1"/>
</dbReference>
<dbReference type="GO" id="GO:0005507">
    <property type="term" value="F:copper ion binding"/>
    <property type="evidence" value="ECO:0007669"/>
    <property type="project" value="InterPro"/>
</dbReference>
<dbReference type="SUPFAM" id="SSF49742">
    <property type="entry name" value="PHM/PNGase F"/>
    <property type="match status" value="2"/>
</dbReference>
<feature type="non-terminal residue" evidence="5">
    <location>
        <position position="1"/>
    </location>
</feature>
<evidence type="ECO:0000259" key="4">
    <source>
        <dbReference type="PROSITE" id="PS50836"/>
    </source>
</evidence>
<feature type="non-terminal residue" evidence="5">
    <location>
        <position position="647"/>
    </location>
</feature>
<dbReference type="InterPro" id="IPR008977">
    <property type="entry name" value="PHM/PNGase_F_dom_sf"/>
</dbReference>
<feature type="domain" description="DOMON" evidence="4">
    <location>
        <begin position="1"/>
        <end position="60"/>
    </location>
</feature>
<keyword evidence="3" id="KW-0325">Glycoprotein</keyword>
<accession>A0A6L2Q4R3</accession>
<dbReference type="Pfam" id="PF03712">
    <property type="entry name" value="Cu2_monoox_C"/>
    <property type="match status" value="2"/>
</dbReference>
<gene>
    <name evidence="5" type="ORF">Cfor_08829</name>
</gene>
<dbReference type="GO" id="GO:0004500">
    <property type="term" value="F:dopamine beta-monooxygenase activity"/>
    <property type="evidence" value="ECO:0007669"/>
    <property type="project" value="InterPro"/>
</dbReference>
<dbReference type="InterPro" id="IPR000323">
    <property type="entry name" value="Cu2_ascorb_mOase_N"/>
</dbReference>
<evidence type="ECO:0000313" key="5">
    <source>
        <dbReference type="EMBL" id="GFG39849.1"/>
    </source>
</evidence>
<dbReference type="Gene3D" id="2.60.120.310">
    <property type="entry name" value="Copper type II, ascorbate-dependent monooxygenase, N-terminal domain"/>
    <property type="match status" value="1"/>
</dbReference>
<comment type="similarity">
    <text evidence="1">Belongs to the copper type II ascorbate-dependent monooxygenase family.</text>
</comment>
<proteinExistence type="inferred from homology"/>
<dbReference type="InterPro" id="IPR005018">
    <property type="entry name" value="DOMON_domain"/>
</dbReference>
<evidence type="ECO:0000313" key="6">
    <source>
        <dbReference type="Proteomes" id="UP000502823"/>
    </source>
</evidence>
<evidence type="ECO:0000256" key="3">
    <source>
        <dbReference type="ARBA" id="ARBA00023180"/>
    </source>
</evidence>
<dbReference type="GO" id="GO:0042421">
    <property type="term" value="P:norepinephrine biosynthetic process"/>
    <property type="evidence" value="ECO:0007669"/>
    <property type="project" value="TreeGrafter"/>
</dbReference>
<sequence length="647" mass="73315">DRYATDRGEPEVDQSQDYELLLGYENGTHTVIRFRRQYDTCDQRDYKITNGTVRLIYSYHDFEPPGLYGERSLPYHGPSQRGTRSLNLIEMSTSEDAPSEDTLTWDLRNPEKLPLQCNGLIIAPSNVFSRAPNIGITGRCNSIKVEVSTFHPLTQFDIADASVHFTLQCSAYSRVYERGFRFFGILRQTVCSRHCYRHSSSGYRSTFRFLACDYFELQVDIRQRTLFATAGRNQNFTNICWHQQHRHKSTSRMVQPDMVAFLLCHVDATQYSIATPKLRPLRRTLHPYVEDNRLIALLALAGLIYSAIHHRRQPSLTPLLRMMKGTCMGTFKADYLPSVSLREDVVSIYALCSPSWRRSRVKTTILGCCNIAAASVHNTEGCSFHSYEPLLQPDNSVYISNIIVYECQGSEAEFGVHARGRGQLCYQPNTPSLRFSSCSTVIIAWALGSKGFSFPPEAGYPLDPDLGPRYFMMETHYNNLIQDSDITDSSGIRVYYTASLRLHDAGVLSVGLDPNWRHIIPPGQPEVLSEGHCISACTEQALPPSGIKVFAVVLHTHLIVDNNYNYRCEEYRRLQKPVTLDPGDHLIAQCVYNSKGRTTITLGGLTTREEMCLVFALYYPRVDMSLCHSLPSLPTVLHSLGIQELWP</sequence>
<dbReference type="Gene3D" id="2.60.120.230">
    <property type="match status" value="1"/>
</dbReference>
<dbReference type="AlphaFoldDB" id="A0A6L2Q4R3"/>
<evidence type="ECO:0000256" key="2">
    <source>
        <dbReference type="ARBA" id="ARBA00023157"/>
    </source>
</evidence>
<dbReference type="GO" id="GO:0030667">
    <property type="term" value="C:secretory granule membrane"/>
    <property type="evidence" value="ECO:0007669"/>
    <property type="project" value="TreeGrafter"/>
</dbReference>
<name>A0A6L2Q4R3_COPFO</name>
<dbReference type="CDD" id="cd09631">
    <property type="entry name" value="DOMON_DOH"/>
    <property type="match status" value="1"/>
</dbReference>
<dbReference type="EMBL" id="BLKM01001253">
    <property type="protein sequence ID" value="GFG39849.1"/>
    <property type="molecule type" value="Genomic_DNA"/>
</dbReference>